<organism evidence="5 6">
    <name type="scientific">Nothobranchius furzeri</name>
    <name type="common">Turquoise killifish</name>
    <dbReference type="NCBI Taxonomy" id="105023"/>
    <lineage>
        <taxon>Eukaryota</taxon>
        <taxon>Metazoa</taxon>
        <taxon>Chordata</taxon>
        <taxon>Craniata</taxon>
        <taxon>Vertebrata</taxon>
        <taxon>Euteleostomi</taxon>
        <taxon>Actinopterygii</taxon>
        <taxon>Neopterygii</taxon>
        <taxon>Teleostei</taxon>
        <taxon>Neoteleostei</taxon>
        <taxon>Acanthomorphata</taxon>
        <taxon>Ovalentaria</taxon>
        <taxon>Atherinomorphae</taxon>
        <taxon>Cyprinodontiformes</taxon>
        <taxon>Nothobranchiidae</taxon>
        <taxon>Nothobranchius</taxon>
    </lineage>
</organism>
<dbReference type="GO" id="GO:0005525">
    <property type="term" value="F:GTP binding"/>
    <property type="evidence" value="ECO:0007669"/>
    <property type="project" value="UniProtKB-KW"/>
</dbReference>
<name>A0A8C6P2F8_NOTFU</name>
<dbReference type="InterPro" id="IPR027417">
    <property type="entry name" value="P-loop_NTPase"/>
</dbReference>
<comment type="similarity">
    <text evidence="1">Belongs to the TRAFAC class TrmE-Era-EngA-EngB-Septin-like GTPase superfamily. AIG1/Toc34/Toc159-like paraseptin GTPase family. IAN subfamily.</text>
</comment>
<dbReference type="GeneTree" id="ENSGT00940000162556"/>
<keyword evidence="3" id="KW-0342">GTP-binding</keyword>
<proteinExistence type="inferred from homology"/>
<evidence type="ECO:0000259" key="4">
    <source>
        <dbReference type="PROSITE" id="PS51720"/>
    </source>
</evidence>
<protein>
    <recommendedName>
        <fullName evidence="4">AIG1-type G domain-containing protein</fullName>
    </recommendedName>
</protein>
<dbReference type="PANTHER" id="PTHR10903:SF107">
    <property type="entry name" value="GTPASE IMAP FAMILY MEMBER 4-LIKE-RELATED"/>
    <property type="match status" value="1"/>
</dbReference>
<evidence type="ECO:0000313" key="6">
    <source>
        <dbReference type="Proteomes" id="UP000694548"/>
    </source>
</evidence>
<keyword evidence="2" id="KW-0547">Nucleotide-binding</keyword>
<dbReference type="Pfam" id="PF04548">
    <property type="entry name" value="AIG1"/>
    <property type="match status" value="1"/>
</dbReference>
<sequence length="270" mass="30509">MDRWSTNPPLLSTSSPCQQRIFQNENVIKRHITTLRLILLGSRSVGKTSVGNTILGFKGKEDGKRTAQSAVRRGFVDETEVTLVDTPGWWKGFPVFDTPEAIKEEIMRNMFLCSPGPHIFLLVIDADMSFNARNLDAITTHVELLGEGVWKHTFIVFTKGDWLGAKPIEECIEGEGEALQTLVEQCGNRYHIINNKNAKDGAQVTELLEKLTEIVVGEDWEHFVPDERILITIEKRRRIVEEAAELRKERVKARRKSLTGTFKSHSVAGN</sequence>
<reference evidence="5" key="3">
    <citation type="submission" date="2025-09" db="UniProtKB">
        <authorList>
            <consortium name="Ensembl"/>
        </authorList>
    </citation>
    <scope>IDENTIFICATION</scope>
</reference>
<dbReference type="Proteomes" id="UP000694548">
    <property type="component" value="Chromosome sgr17"/>
</dbReference>
<dbReference type="FunFam" id="3.40.50.300:FF:001809">
    <property type="entry name" value="Si:ch1073-365p7.2"/>
    <property type="match status" value="1"/>
</dbReference>
<dbReference type="PANTHER" id="PTHR10903">
    <property type="entry name" value="GTPASE, IMAP FAMILY MEMBER-RELATED"/>
    <property type="match status" value="1"/>
</dbReference>
<dbReference type="InterPro" id="IPR006703">
    <property type="entry name" value="G_AIG1"/>
</dbReference>
<dbReference type="Ensembl" id="ENSNFUT00015038773.1">
    <property type="protein sequence ID" value="ENSNFUP00015037134.1"/>
    <property type="gene ID" value="ENSNFUG00015017976.1"/>
</dbReference>
<dbReference type="SUPFAM" id="SSF52540">
    <property type="entry name" value="P-loop containing nucleoside triphosphate hydrolases"/>
    <property type="match status" value="1"/>
</dbReference>
<dbReference type="PROSITE" id="PS51720">
    <property type="entry name" value="G_AIG1"/>
    <property type="match status" value="1"/>
</dbReference>
<feature type="domain" description="AIG1-type G" evidence="4">
    <location>
        <begin position="32"/>
        <end position="232"/>
    </location>
</feature>
<keyword evidence="6" id="KW-1185">Reference proteome</keyword>
<evidence type="ECO:0000256" key="1">
    <source>
        <dbReference type="ARBA" id="ARBA00008535"/>
    </source>
</evidence>
<accession>A0A8C6P2F8</accession>
<dbReference type="Gene3D" id="3.40.50.300">
    <property type="entry name" value="P-loop containing nucleotide triphosphate hydrolases"/>
    <property type="match status" value="1"/>
</dbReference>
<reference evidence="5" key="2">
    <citation type="submission" date="2025-08" db="UniProtKB">
        <authorList>
            <consortium name="Ensembl"/>
        </authorList>
    </citation>
    <scope>IDENTIFICATION</scope>
</reference>
<dbReference type="InterPro" id="IPR045058">
    <property type="entry name" value="GIMA/IAN/Toc"/>
</dbReference>
<evidence type="ECO:0000256" key="3">
    <source>
        <dbReference type="ARBA" id="ARBA00023134"/>
    </source>
</evidence>
<evidence type="ECO:0000256" key="2">
    <source>
        <dbReference type="ARBA" id="ARBA00022741"/>
    </source>
</evidence>
<reference evidence="5" key="1">
    <citation type="submission" date="2014-08" db="EMBL/GenBank/DDBJ databases">
        <authorList>
            <person name="Senf B."/>
            <person name="Petzold A."/>
            <person name="Downie B.R."/>
            <person name="Koch P."/>
            <person name="Platzer M."/>
        </authorList>
    </citation>
    <scope>NUCLEOTIDE SEQUENCE [LARGE SCALE GENOMIC DNA]</scope>
    <source>
        <strain evidence="5">GRZ</strain>
    </source>
</reference>
<dbReference type="AlphaFoldDB" id="A0A8C6P2F8"/>
<evidence type="ECO:0000313" key="5">
    <source>
        <dbReference type="Ensembl" id="ENSNFUP00015037134.1"/>
    </source>
</evidence>